<evidence type="ECO:0000313" key="1">
    <source>
        <dbReference type="EMBL" id="KAK8971128.1"/>
    </source>
</evidence>
<comment type="caution">
    <text evidence="1">The sequence shown here is derived from an EMBL/GenBank/DDBJ whole genome shotgun (WGS) entry which is preliminary data.</text>
</comment>
<name>A0ABR2N4S3_9ASPA</name>
<protein>
    <submittedName>
        <fullName evidence="1">Uncharacterized protein</fullName>
    </submittedName>
</protein>
<accession>A0ABR2N4S3</accession>
<reference evidence="1 2" key="1">
    <citation type="journal article" date="2022" name="Nat. Plants">
        <title>Genomes of leafy and leafless Platanthera orchids illuminate the evolution of mycoheterotrophy.</title>
        <authorList>
            <person name="Li M.H."/>
            <person name="Liu K.W."/>
            <person name="Li Z."/>
            <person name="Lu H.C."/>
            <person name="Ye Q.L."/>
            <person name="Zhang D."/>
            <person name="Wang J.Y."/>
            <person name="Li Y.F."/>
            <person name="Zhong Z.M."/>
            <person name="Liu X."/>
            <person name="Yu X."/>
            <person name="Liu D.K."/>
            <person name="Tu X.D."/>
            <person name="Liu B."/>
            <person name="Hao Y."/>
            <person name="Liao X.Y."/>
            <person name="Jiang Y.T."/>
            <person name="Sun W.H."/>
            <person name="Chen J."/>
            <person name="Chen Y.Q."/>
            <person name="Ai Y."/>
            <person name="Zhai J.W."/>
            <person name="Wu S.S."/>
            <person name="Zhou Z."/>
            <person name="Hsiao Y.Y."/>
            <person name="Wu W.L."/>
            <person name="Chen Y.Y."/>
            <person name="Lin Y.F."/>
            <person name="Hsu J.L."/>
            <person name="Li C.Y."/>
            <person name="Wang Z.W."/>
            <person name="Zhao X."/>
            <person name="Zhong W.Y."/>
            <person name="Ma X.K."/>
            <person name="Ma L."/>
            <person name="Huang J."/>
            <person name="Chen G.Z."/>
            <person name="Huang M.Z."/>
            <person name="Huang L."/>
            <person name="Peng D.H."/>
            <person name="Luo Y.B."/>
            <person name="Zou S.Q."/>
            <person name="Chen S.P."/>
            <person name="Lan S."/>
            <person name="Tsai W.C."/>
            <person name="Van de Peer Y."/>
            <person name="Liu Z.J."/>
        </authorList>
    </citation>
    <scope>NUCLEOTIDE SEQUENCE [LARGE SCALE GENOMIC DNA]</scope>
    <source>
        <strain evidence="1">Lor288</strain>
    </source>
</reference>
<keyword evidence="2" id="KW-1185">Reference proteome</keyword>
<dbReference type="EMBL" id="JBBWWR010000001">
    <property type="protein sequence ID" value="KAK8971128.1"/>
    <property type="molecule type" value="Genomic_DNA"/>
</dbReference>
<sequence length="59" mass="6605">MRDVVFHSNRASLLWFFLKQLNSQTANAKISASPDLCITGDRAVSSFWYTGPAKSSLIR</sequence>
<proteinExistence type="predicted"/>
<gene>
    <name evidence="1" type="ORF">KSP40_PGU022298</name>
</gene>
<evidence type="ECO:0000313" key="2">
    <source>
        <dbReference type="Proteomes" id="UP001412067"/>
    </source>
</evidence>
<organism evidence="1 2">
    <name type="scientific">Platanthera guangdongensis</name>
    <dbReference type="NCBI Taxonomy" id="2320717"/>
    <lineage>
        <taxon>Eukaryota</taxon>
        <taxon>Viridiplantae</taxon>
        <taxon>Streptophyta</taxon>
        <taxon>Embryophyta</taxon>
        <taxon>Tracheophyta</taxon>
        <taxon>Spermatophyta</taxon>
        <taxon>Magnoliopsida</taxon>
        <taxon>Liliopsida</taxon>
        <taxon>Asparagales</taxon>
        <taxon>Orchidaceae</taxon>
        <taxon>Orchidoideae</taxon>
        <taxon>Orchideae</taxon>
        <taxon>Orchidinae</taxon>
        <taxon>Platanthera</taxon>
    </lineage>
</organism>
<dbReference type="Proteomes" id="UP001412067">
    <property type="component" value="Unassembled WGS sequence"/>
</dbReference>